<name>K0IKN8_NITGG</name>
<proteinExistence type="predicted"/>
<dbReference type="GeneID" id="13796764"/>
<evidence type="ECO:0000313" key="2">
    <source>
        <dbReference type="Proteomes" id="UP000008037"/>
    </source>
</evidence>
<dbReference type="BioCyc" id="CNIT1237085:G1324-2955-MONOMER"/>
<reference evidence="1 2" key="1">
    <citation type="journal article" date="2012" name="Environ. Microbiol.">
        <title>The genome of the ammonia-oxidizing Candidatus Nitrososphaera gargensis: insights into metabolic versatility and environmental adaptations.</title>
        <authorList>
            <person name="Spang A."/>
            <person name="Poehlein A."/>
            <person name="Offre P."/>
            <person name="Zumbragel S."/>
            <person name="Haider S."/>
            <person name="Rychlik N."/>
            <person name="Nowka B."/>
            <person name="Schmeisser C."/>
            <person name="Lebedeva E.V."/>
            <person name="Rattei T."/>
            <person name="Bohm C."/>
            <person name="Schmid M."/>
            <person name="Galushko A."/>
            <person name="Hatzenpichler R."/>
            <person name="Weinmaier T."/>
            <person name="Daniel R."/>
            <person name="Schleper C."/>
            <person name="Spieck E."/>
            <person name="Streit W."/>
            <person name="Wagner M."/>
        </authorList>
    </citation>
    <scope>NUCLEOTIDE SEQUENCE [LARGE SCALE GENOMIC DNA]</scope>
    <source>
        <strain evidence="2">Ga9.2</strain>
    </source>
</reference>
<keyword evidence="2" id="KW-1185">Reference proteome</keyword>
<dbReference type="AlphaFoldDB" id="K0IKN8"/>
<sequence>MVYRNSIDAFQQLLLSPAVSQISAKSGHMQNGISYCVVQVSFANGDEYRIEAFDEEADELYRVAREQSSLLCLHANA</sequence>
<organism evidence="1 2">
    <name type="scientific">Nitrososphaera gargensis (strain Ga9.2)</name>
    <dbReference type="NCBI Taxonomy" id="1237085"/>
    <lineage>
        <taxon>Archaea</taxon>
        <taxon>Nitrososphaerota</taxon>
        <taxon>Nitrososphaeria</taxon>
        <taxon>Nitrososphaerales</taxon>
        <taxon>Nitrososphaeraceae</taxon>
        <taxon>Nitrososphaera</taxon>
    </lineage>
</organism>
<dbReference type="KEGG" id="nga:Ngar_c29550"/>
<protein>
    <submittedName>
        <fullName evidence="1">Uncharacterized protein</fullName>
    </submittedName>
</protein>
<dbReference type="InParanoid" id="K0IKN8"/>
<dbReference type="STRING" id="1237085.Ngar_c29550"/>
<gene>
    <name evidence="1" type="ordered locus">Ngar_c29550</name>
</gene>
<dbReference type="EMBL" id="CP002408">
    <property type="protein sequence ID" value="AFU59873.1"/>
    <property type="molecule type" value="Genomic_DNA"/>
</dbReference>
<accession>K0IKN8</accession>
<dbReference type="RefSeq" id="WP_015020407.1">
    <property type="nucleotide sequence ID" value="NC_018719.1"/>
</dbReference>
<evidence type="ECO:0000313" key="1">
    <source>
        <dbReference type="EMBL" id="AFU59873.1"/>
    </source>
</evidence>
<dbReference type="HOGENOM" id="CLU_2629857_0_0_2"/>
<dbReference type="Proteomes" id="UP000008037">
    <property type="component" value="Chromosome"/>
</dbReference>